<evidence type="ECO:0000256" key="1">
    <source>
        <dbReference type="ARBA" id="ARBA00004141"/>
    </source>
</evidence>
<dbReference type="PANTHER" id="PTHR30477">
    <property type="entry name" value="ABC-TRANSPORTER METAL-BINDING PROTEIN"/>
    <property type="match status" value="1"/>
</dbReference>
<evidence type="ECO:0000256" key="5">
    <source>
        <dbReference type="ARBA" id="ARBA00023136"/>
    </source>
</evidence>
<proteinExistence type="inferred from homology"/>
<accession>A0A4Y3QKT8</accession>
<dbReference type="Proteomes" id="UP000319525">
    <property type="component" value="Unassembled WGS sequence"/>
</dbReference>
<dbReference type="InterPro" id="IPR001626">
    <property type="entry name" value="ABC_TroCD"/>
</dbReference>
<keyword evidence="5 7" id="KW-0472">Membrane</keyword>
<name>A0A4Y3QKT8_MICTE</name>
<dbReference type="SUPFAM" id="SSF81345">
    <property type="entry name" value="ABC transporter involved in vitamin B12 uptake, BtuC"/>
    <property type="match status" value="1"/>
</dbReference>
<dbReference type="RefSeq" id="WP_103209687.1">
    <property type="nucleotide sequence ID" value="NZ_BJML01000004.1"/>
</dbReference>
<dbReference type="PANTHER" id="PTHR30477:SF13">
    <property type="entry name" value="IRON TRANSPORT SYSTEM MEMBRANE PROTEIN HI_0360-RELATED"/>
    <property type="match status" value="1"/>
</dbReference>
<evidence type="ECO:0000256" key="6">
    <source>
        <dbReference type="RuleBase" id="RU003943"/>
    </source>
</evidence>
<evidence type="ECO:0000256" key="4">
    <source>
        <dbReference type="ARBA" id="ARBA00022989"/>
    </source>
</evidence>
<feature type="transmembrane region" description="Helical" evidence="7">
    <location>
        <begin position="57"/>
        <end position="80"/>
    </location>
</feature>
<dbReference type="Gene3D" id="1.10.3470.10">
    <property type="entry name" value="ABC transporter involved in vitamin B12 uptake, BtuC"/>
    <property type="match status" value="1"/>
</dbReference>
<comment type="caution">
    <text evidence="8">The sequence shown here is derived from an EMBL/GenBank/DDBJ whole genome shotgun (WGS) entry which is preliminary data.</text>
</comment>
<dbReference type="GO" id="GO:0010043">
    <property type="term" value="P:response to zinc ion"/>
    <property type="evidence" value="ECO:0007669"/>
    <property type="project" value="TreeGrafter"/>
</dbReference>
<feature type="transmembrane region" description="Helical" evidence="7">
    <location>
        <begin position="222"/>
        <end position="246"/>
    </location>
</feature>
<organism evidence="8 9">
    <name type="scientific">Microbacterium testaceum</name>
    <name type="common">Aureobacterium testaceum</name>
    <name type="synonym">Brevibacterium testaceum</name>
    <dbReference type="NCBI Taxonomy" id="2033"/>
    <lineage>
        <taxon>Bacteria</taxon>
        <taxon>Bacillati</taxon>
        <taxon>Actinomycetota</taxon>
        <taxon>Actinomycetes</taxon>
        <taxon>Micrococcales</taxon>
        <taxon>Microbacteriaceae</taxon>
        <taxon>Microbacterium</taxon>
    </lineage>
</organism>
<dbReference type="GO" id="GO:0043190">
    <property type="term" value="C:ATP-binding cassette (ABC) transporter complex"/>
    <property type="evidence" value="ECO:0007669"/>
    <property type="project" value="InterPro"/>
</dbReference>
<comment type="subcellular location">
    <subcellularLocation>
        <location evidence="6">Cell membrane</location>
        <topology evidence="6">Multi-pass membrane protein</topology>
    </subcellularLocation>
    <subcellularLocation>
        <location evidence="1">Membrane</location>
        <topology evidence="1">Multi-pass membrane protein</topology>
    </subcellularLocation>
</comment>
<keyword evidence="4 7" id="KW-1133">Transmembrane helix</keyword>
<dbReference type="GeneID" id="57144396"/>
<dbReference type="AlphaFoldDB" id="A0A4Y3QKT8"/>
<dbReference type="OrthoDB" id="2375762at2"/>
<comment type="similarity">
    <text evidence="2 6">Belongs to the ABC-3 integral membrane protein family.</text>
</comment>
<dbReference type="GO" id="GO:0055085">
    <property type="term" value="P:transmembrane transport"/>
    <property type="evidence" value="ECO:0007669"/>
    <property type="project" value="InterPro"/>
</dbReference>
<evidence type="ECO:0000256" key="2">
    <source>
        <dbReference type="ARBA" id="ARBA00008034"/>
    </source>
</evidence>
<evidence type="ECO:0000313" key="8">
    <source>
        <dbReference type="EMBL" id="GEB45762.1"/>
    </source>
</evidence>
<evidence type="ECO:0000256" key="7">
    <source>
        <dbReference type="SAM" id="Phobius"/>
    </source>
</evidence>
<dbReference type="EMBL" id="BJML01000004">
    <property type="protein sequence ID" value="GEB45762.1"/>
    <property type="molecule type" value="Genomic_DNA"/>
</dbReference>
<keyword evidence="3 6" id="KW-0812">Transmembrane</keyword>
<gene>
    <name evidence="8" type="ORF">MTE01_17070</name>
</gene>
<feature type="transmembrane region" description="Helical" evidence="7">
    <location>
        <begin position="141"/>
        <end position="160"/>
    </location>
</feature>
<feature type="transmembrane region" description="Helical" evidence="7">
    <location>
        <begin position="258"/>
        <end position="276"/>
    </location>
</feature>
<protein>
    <submittedName>
        <fullName evidence="8">ABC transporter permease</fullName>
    </submittedName>
</protein>
<sequence>MSAVLSAFFVSPTVQTALVVGTVVAVVSGIVGVFTITRGQSFAGHALADLGAVGGSGAFLLGVSQLWGFVLAGVVSAVAMEAIGTRRLEGRDVATGVVFGAGMGLTALFLTLDTLIGGSSNAAISVLFGSLFSVDSRLVPVIVALGAATLAIVAAVWRWVSLETLDRDLAAARGVPTRGASTLFLIALALSVQLSSLSIGAILSTALLIGPAATALLFTRRLGTAAALAAVIAVGQVGVGCLVSFASYDWFGGNSWPVSFTIVAAVFLTYMGARAVDALRPLVHRTAVA</sequence>
<feature type="transmembrane region" description="Helical" evidence="7">
    <location>
        <begin position="180"/>
        <end position="210"/>
    </location>
</feature>
<keyword evidence="6" id="KW-0813">Transport</keyword>
<feature type="transmembrane region" description="Helical" evidence="7">
    <location>
        <begin position="92"/>
        <end position="110"/>
    </location>
</feature>
<dbReference type="Pfam" id="PF00950">
    <property type="entry name" value="ABC-3"/>
    <property type="match status" value="1"/>
</dbReference>
<feature type="transmembrane region" description="Helical" evidence="7">
    <location>
        <begin position="16"/>
        <end position="37"/>
    </location>
</feature>
<reference evidence="8 9" key="1">
    <citation type="submission" date="2019-06" db="EMBL/GenBank/DDBJ databases">
        <title>Whole genome shotgun sequence of Microbacterium testaceum NBRC 12675.</title>
        <authorList>
            <person name="Hosoyama A."/>
            <person name="Uohara A."/>
            <person name="Ohji S."/>
            <person name="Ichikawa N."/>
        </authorList>
    </citation>
    <scope>NUCLEOTIDE SEQUENCE [LARGE SCALE GENOMIC DNA]</scope>
    <source>
        <strain evidence="8 9">NBRC 12675</strain>
    </source>
</reference>
<evidence type="ECO:0000313" key="9">
    <source>
        <dbReference type="Proteomes" id="UP000319525"/>
    </source>
</evidence>
<dbReference type="InterPro" id="IPR037294">
    <property type="entry name" value="ABC_BtuC-like"/>
</dbReference>
<evidence type="ECO:0000256" key="3">
    <source>
        <dbReference type="ARBA" id="ARBA00022692"/>
    </source>
</evidence>